<keyword evidence="3" id="KW-1185">Reference proteome</keyword>
<organism evidence="2 3">
    <name type="scientific">Amanita thiersii Skay4041</name>
    <dbReference type="NCBI Taxonomy" id="703135"/>
    <lineage>
        <taxon>Eukaryota</taxon>
        <taxon>Fungi</taxon>
        <taxon>Dikarya</taxon>
        <taxon>Basidiomycota</taxon>
        <taxon>Agaricomycotina</taxon>
        <taxon>Agaricomycetes</taxon>
        <taxon>Agaricomycetidae</taxon>
        <taxon>Agaricales</taxon>
        <taxon>Pluteineae</taxon>
        <taxon>Amanitaceae</taxon>
        <taxon>Amanita</taxon>
    </lineage>
</organism>
<accession>A0A2A9NDJ9</accession>
<gene>
    <name evidence="2" type="ORF">AMATHDRAFT_51461</name>
</gene>
<feature type="transmembrane region" description="Helical" evidence="1">
    <location>
        <begin position="54"/>
        <end position="75"/>
    </location>
</feature>
<evidence type="ECO:0000313" key="3">
    <source>
        <dbReference type="Proteomes" id="UP000242287"/>
    </source>
</evidence>
<keyword evidence="1" id="KW-1133">Transmembrane helix</keyword>
<dbReference type="Proteomes" id="UP000242287">
    <property type="component" value="Unassembled WGS sequence"/>
</dbReference>
<feature type="transmembrane region" description="Helical" evidence="1">
    <location>
        <begin position="106"/>
        <end position="123"/>
    </location>
</feature>
<dbReference type="AlphaFoldDB" id="A0A2A9NDJ9"/>
<evidence type="ECO:0000256" key="1">
    <source>
        <dbReference type="SAM" id="Phobius"/>
    </source>
</evidence>
<sequence length="314" mass="35690">MVEPYYGPNEDFQTILLERSVVVIGPGYGIQVVLYIICARYLWSQRKARGVVMLRLLAYITLLIVIESLSVAATARATQELFVDNRNYPGGPWQYFLATQYFPEDVLFYVALVALTFLSDLLVPQVEEKRRWLWLCQFCYSLDLSSTPAGSWVMLLCRIIGCKHHRDDFDRNSIGDVPQCSTGQPPRQICRELHLLGHHLYRIFSAIFNIPISQIFLPVASSSQEIAGYLIIYRVAQGRAWRKGTLATHTLSLPTIQPVSRNHQSLKGVECAQKPYYPDNELTTQLEGDSTSSLELTSLKLPNNNVIFDEVTRV</sequence>
<keyword evidence="1" id="KW-0812">Transmembrane</keyword>
<evidence type="ECO:0000313" key="2">
    <source>
        <dbReference type="EMBL" id="PFH45792.1"/>
    </source>
</evidence>
<feature type="transmembrane region" description="Helical" evidence="1">
    <location>
        <begin position="20"/>
        <end position="42"/>
    </location>
</feature>
<name>A0A2A9NDJ9_9AGAR</name>
<proteinExistence type="predicted"/>
<dbReference type="OrthoDB" id="2641762at2759"/>
<keyword evidence="1" id="KW-0472">Membrane</keyword>
<reference evidence="2 3" key="1">
    <citation type="submission" date="2014-02" db="EMBL/GenBank/DDBJ databases">
        <title>Transposable element dynamics among asymbiotic and ectomycorrhizal Amanita fungi.</title>
        <authorList>
            <consortium name="DOE Joint Genome Institute"/>
            <person name="Hess J."/>
            <person name="Skrede I."/>
            <person name="Wolfe B."/>
            <person name="LaButti K."/>
            <person name="Ohm R.A."/>
            <person name="Grigoriev I.V."/>
            <person name="Pringle A."/>
        </authorList>
    </citation>
    <scope>NUCLEOTIDE SEQUENCE [LARGE SCALE GENOMIC DNA]</scope>
    <source>
        <strain evidence="2 3">SKay4041</strain>
    </source>
</reference>
<protein>
    <submittedName>
        <fullName evidence="2">Uncharacterized protein</fullName>
    </submittedName>
</protein>
<dbReference type="EMBL" id="KZ302290">
    <property type="protein sequence ID" value="PFH45792.1"/>
    <property type="molecule type" value="Genomic_DNA"/>
</dbReference>